<comment type="caution">
    <text evidence="5">The sequence shown here is derived from an EMBL/GenBank/DDBJ whole genome shotgun (WGS) entry which is preliminary data.</text>
</comment>
<dbReference type="PANTHER" id="PTHR43537">
    <property type="entry name" value="TRANSCRIPTIONAL REGULATOR, GNTR FAMILY"/>
    <property type="match status" value="1"/>
</dbReference>
<sequence>MVRAIADRIVTGYLRPGEKLDEVSLAARFDVSRTPVREALGQLSAIGLVERRPNRGAIVAVVTQQHLAAMFESMAELEAICARFSAERMTGSERRAMESEHEASARMVQLSAEEDYEHFNTEFHTRLYRGAHNAHIYEMAVVTRSRLAPFRRAQFMLPGRLAKSWQEHDVIVTAIMRGDAAAAGKAARDHVSIVSEASAVFAADDRKTFGRNVA</sequence>
<feature type="domain" description="HTH gntR-type" evidence="4">
    <location>
        <begin position="1"/>
        <end position="62"/>
    </location>
</feature>
<dbReference type="InterPro" id="IPR011711">
    <property type="entry name" value="GntR_C"/>
</dbReference>
<dbReference type="EMBL" id="JAVIJC010000023">
    <property type="protein sequence ID" value="MDX8494085.1"/>
    <property type="molecule type" value="Genomic_DNA"/>
</dbReference>
<dbReference type="PANTHER" id="PTHR43537:SF49">
    <property type="entry name" value="TRANSCRIPTIONAL REGULATORY PROTEIN"/>
    <property type="match status" value="1"/>
</dbReference>
<dbReference type="Pfam" id="PF07729">
    <property type="entry name" value="FCD"/>
    <property type="match status" value="1"/>
</dbReference>
<gene>
    <name evidence="5" type="ORF">RFN29_21180</name>
</gene>
<dbReference type="CDD" id="cd07377">
    <property type="entry name" value="WHTH_GntR"/>
    <property type="match status" value="1"/>
</dbReference>
<keyword evidence="1" id="KW-0805">Transcription regulation</keyword>
<dbReference type="Pfam" id="PF00392">
    <property type="entry name" value="GntR"/>
    <property type="match status" value="1"/>
</dbReference>
<dbReference type="SMART" id="SM00345">
    <property type="entry name" value="HTH_GNTR"/>
    <property type="match status" value="1"/>
</dbReference>
<accession>A0ABU4Z4F0</accession>
<dbReference type="InterPro" id="IPR036390">
    <property type="entry name" value="WH_DNA-bd_sf"/>
</dbReference>
<evidence type="ECO:0000259" key="4">
    <source>
        <dbReference type="PROSITE" id="PS50949"/>
    </source>
</evidence>
<proteinExistence type="predicted"/>
<name>A0ABU4Z4F0_9HYPH</name>
<reference evidence="5 6" key="1">
    <citation type="submission" date="2023-08" db="EMBL/GenBank/DDBJ databases">
        <title>Implementing the SeqCode for naming new Mesorhizobium species isolated from Vachellia karroo root nodules.</title>
        <authorList>
            <person name="Van Lill M."/>
        </authorList>
    </citation>
    <scope>NUCLEOTIDE SEQUENCE [LARGE SCALE GENOMIC DNA]</scope>
    <source>
        <strain evidence="5 6">VK22B</strain>
    </source>
</reference>
<dbReference type="PRINTS" id="PR00035">
    <property type="entry name" value="HTHGNTR"/>
</dbReference>
<dbReference type="Gene3D" id="1.20.120.530">
    <property type="entry name" value="GntR ligand-binding domain-like"/>
    <property type="match status" value="1"/>
</dbReference>
<dbReference type="Gene3D" id="1.10.10.10">
    <property type="entry name" value="Winged helix-like DNA-binding domain superfamily/Winged helix DNA-binding domain"/>
    <property type="match status" value="1"/>
</dbReference>
<keyword evidence="6" id="KW-1185">Reference proteome</keyword>
<protein>
    <submittedName>
        <fullName evidence="5">GntR family transcriptional regulator</fullName>
    </submittedName>
</protein>
<evidence type="ECO:0000313" key="6">
    <source>
        <dbReference type="Proteomes" id="UP001271249"/>
    </source>
</evidence>
<evidence type="ECO:0000256" key="2">
    <source>
        <dbReference type="ARBA" id="ARBA00023125"/>
    </source>
</evidence>
<dbReference type="Proteomes" id="UP001271249">
    <property type="component" value="Unassembled WGS sequence"/>
</dbReference>
<evidence type="ECO:0000313" key="5">
    <source>
        <dbReference type="EMBL" id="MDX8494085.1"/>
    </source>
</evidence>
<dbReference type="InterPro" id="IPR000524">
    <property type="entry name" value="Tscrpt_reg_HTH_GntR"/>
</dbReference>
<dbReference type="PROSITE" id="PS50949">
    <property type="entry name" value="HTH_GNTR"/>
    <property type="match status" value="1"/>
</dbReference>
<keyword evidence="2" id="KW-0238">DNA-binding</keyword>
<dbReference type="SUPFAM" id="SSF48008">
    <property type="entry name" value="GntR ligand-binding domain-like"/>
    <property type="match status" value="1"/>
</dbReference>
<evidence type="ECO:0000256" key="3">
    <source>
        <dbReference type="ARBA" id="ARBA00023163"/>
    </source>
</evidence>
<dbReference type="InterPro" id="IPR036388">
    <property type="entry name" value="WH-like_DNA-bd_sf"/>
</dbReference>
<organism evidence="5 6">
    <name type="scientific">Mesorhizobium captivum</name>
    <dbReference type="NCBI Taxonomy" id="3072319"/>
    <lineage>
        <taxon>Bacteria</taxon>
        <taxon>Pseudomonadati</taxon>
        <taxon>Pseudomonadota</taxon>
        <taxon>Alphaproteobacteria</taxon>
        <taxon>Hyphomicrobiales</taxon>
        <taxon>Phyllobacteriaceae</taxon>
        <taxon>Mesorhizobium</taxon>
    </lineage>
</organism>
<dbReference type="SMART" id="SM00895">
    <property type="entry name" value="FCD"/>
    <property type="match status" value="1"/>
</dbReference>
<dbReference type="InterPro" id="IPR008920">
    <property type="entry name" value="TF_FadR/GntR_C"/>
</dbReference>
<evidence type="ECO:0000256" key="1">
    <source>
        <dbReference type="ARBA" id="ARBA00023015"/>
    </source>
</evidence>
<keyword evidence="3" id="KW-0804">Transcription</keyword>
<dbReference type="SUPFAM" id="SSF46785">
    <property type="entry name" value="Winged helix' DNA-binding domain"/>
    <property type="match status" value="1"/>
</dbReference>